<comment type="subunit">
    <text evidence="6">Monomer.</text>
</comment>
<evidence type="ECO:0000256" key="6">
    <source>
        <dbReference type="RuleBase" id="RU003331"/>
    </source>
</evidence>
<name>A0A2H0DY93_9BACT</name>
<dbReference type="PANTHER" id="PTHR23359">
    <property type="entry name" value="NUCLEOTIDE KINASE"/>
    <property type="match status" value="1"/>
</dbReference>
<comment type="catalytic activity">
    <reaction evidence="6">
        <text>AMP + ATP = 2 ADP</text>
        <dbReference type="Rhea" id="RHEA:12973"/>
        <dbReference type="ChEBI" id="CHEBI:30616"/>
        <dbReference type="ChEBI" id="CHEBI:456215"/>
        <dbReference type="ChEBI" id="CHEBI:456216"/>
        <dbReference type="EC" id="2.7.4.3"/>
    </reaction>
</comment>
<dbReference type="InterPro" id="IPR000850">
    <property type="entry name" value="Adenylat/UMP-CMP_kin"/>
</dbReference>
<dbReference type="GO" id="GO:0005737">
    <property type="term" value="C:cytoplasm"/>
    <property type="evidence" value="ECO:0007669"/>
    <property type="project" value="UniProtKB-SubCell"/>
</dbReference>
<comment type="caution">
    <text evidence="7">The sequence shown here is derived from an EMBL/GenBank/DDBJ whole genome shotgun (WGS) entry which is preliminary data.</text>
</comment>
<evidence type="ECO:0000256" key="2">
    <source>
        <dbReference type="ARBA" id="ARBA00022727"/>
    </source>
</evidence>
<gene>
    <name evidence="7" type="ORF">COW81_01865</name>
</gene>
<dbReference type="EMBL" id="PCTT01000023">
    <property type="protein sequence ID" value="PIP87146.1"/>
    <property type="molecule type" value="Genomic_DNA"/>
</dbReference>
<evidence type="ECO:0000256" key="3">
    <source>
        <dbReference type="ARBA" id="ARBA00022741"/>
    </source>
</evidence>
<dbReference type="AlphaFoldDB" id="A0A2H0DY93"/>
<evidence type="ECO:0000256" key="5">
    <source>
        <dbReference type="RuleBase" id="RU003330"/>
    </source>
</evidence>
<dbReference type="EC" id="2.7.4.3" evidence="6"/>
<accession>A0A2H0DY93</accession>
<dbReference type="SUPFAM" id="SSF52540">
    <property type="entry name" value="P-loop containing nucleoside triphosphate hydrolases"/>
    <property type="match status" value="1"/>
</dbReference>
<dbReference type="GO" id="GO:0004017">
    <property type="term" value="F:AMP kinase activity"/>
    <property type="evidence" value="ECO:0007669"/>
    <property type="project" value="UniProtKB-EC"/>
</dbReference>
<proteinExistence type="inferred from homology"/>
<organism evidence="7 8">
    <name type="scientific">Candidatus Campbellbacteria bacterium CG22_combo_CG10-13_8_21_14_all_36_13</name>
    <dbReference type="NCBI Taxonomy" id="1974529"/>
    <lineage>
        <taxon>Bacteria</taxon>
        <taxon>Candidatus Campbelliibacteriota</taxon>
    </lineage>
</organism>
<keyword evidence="3 6" id="KW-0547">Nucleotide-binding</keyword>
<dbReference type="GO" id="GO:0005524">
    <property type="term" value="F:ATP binding"/>
    <property type="evidence" value="ECO:0007669"/>
    <property type="project" value="UniProtKB-KW"/>
</dbReference>
<evidence type="ECO:0000256" key="1">
    <source>
        <dbReference type="ARBA" id="ARBA00022679"/>
    </source>
</evidence>
<dbReference type="Pfam" id="PF00406">
    <property type="entry name" value="ADK"/>
    <property type="match status" value="1"/>
</dbReference>
<evidence type="ECO:0000256" key="4">
    <source>
        <dbReference type="ARBA" id="ARBA00022777"/>
    </source>
</evidence>
<keyword evidence="2" id="KW-0545">Nucleotide biosynthesis</keyword>
<sequence>MKSKTIIFFGRSGAGKGTQAKLLEEYIQNNDLEKKRVLYIETGERFRDFIKNQDNYTSNLTANVVNTGGLMPEFMPIWVWTSYLIDNYTGSEHMILDGLSRRYDEAPILDSALRFYRRENKKIVFINTSRDWSIEKLTARGRKDDNEADIQKRLDWFDENTMPAINYFKGHVNYEFFEINGEQPIEKVHADILSKIFSPEEVNRDE</sequence>
<evidence type="ECO:0000313" key="8">
    <source>
        <dbReference type="Proteomes" id="UP000231143"/>
    </source>
</evidence>
<dbReference type="PRINTS" id="PR00094">
    <property type="entry name" value="ADENYLTKNASE"/>
</dbReference>
<protein>
    <recommendedName>
        <fullName evidence="6">Adenylate kinase</fullName>
        <ecNumber evidence="6">2.7.4.3</ecNumber>
    </recommendedName>
</protein>
<reference evidence="7 8" key="1">
    <citation type="submission" date="2017-09" db="EMBL/GenBank/DDBJ databases">
        <title>Depth-based differentiation of microbial function through sediment-hosted aquifers and enrichment of novel symbionts in the deep terrestrial subsurface.</title>
        <authorList>
            <person name="Probst A.J."/>
            <person name="Ladd B."/>
            <person name="Jarett J.K."/>
            <person name="Geller-Mcgrath D.E."/>
            <person name="Sieber C.M."/>
            <person name="Emerson J.B."/>
            <person name="Anantharaman K."/>
            <person name="Thomas B.C."/>
            <person name="Malmstrom R."/>
            <person name="Stieglmeier M."/>
            <person name="Klingl A."/>
            <person name="Woyke T."/>
            <person name="Ryan C.M."/>
            <person name="Banfield J.F."/>
        </authorList>
    </citation>
    <scope>NUCLEOTIDE SEQUENCE [LARGE SCALE GENOMIC DNA]</scope>
    <source>
        <strain evidence="7">CG22_combo_CG10-13_8_21_14_all_36_13</strain>
    </source>
</reference>
<dbReference type="Proteomes" id="UP000231143">
    <property type="component" value="Unassembled WGS sequence"/>
</dbReference>
<evidence type="ECO:0000313" key="7">
    <source>
        <dbReference type="EMBL" id="PIP87146.1"/>
    </source>
</evidence>
<dbReference type="InterPro" id="IPR027417">
    <property type="entry name" value="P-loop_NTPase"/>
</dbReference>
<comment type="similarity">
    <text evidence="5">Belongs to the adenylate kinase family.</text>
</comment>
<keyword evidence="4 5" id="KW-0418">Kinase</keyword>
<dbReference type="Gene3D" id="3.40.50.300">
    <property type="entry name" value="P-loop containing nucleotide triphosphate hydrolases"/>
    <property type="match status" value="1"/>
</dbReference>
<keyword evidence="6" id="KW-0067">ATP-binding</keyword>
<comment type="subcellular location">
    <subcellularLocation>
        <location evidence="6">Cytoplasm</location>
    </subcellularLocation>
</comment>
<keyword evidence="1 5" id="KW-0808">Transferase</keyword>